<sequence>MVHAASLCIRQDPQTRPRMSQVLRILEGDLMMDSGKMSTTPRHDAGSQSGRILSNHLMQYERYSGSIRNDELEGLSPKLSFDKRNPSIIWDRDSSHRTAFSDHL</sequence>
<dbReference type="EMBL" id="GEDG01027272">
    <property type="protein sequence ID" value="JAP13956.1"/>
    <property type="molecule type" value="Transcribed_RNA"/>
</dbReference>
<reference evidence="1" key="1">
    <citation type="submission" date="2015-12" db="EMBL/GenBank/DDBJ databases">
        <title>Gene expression during late stages of embryo sac development: a critical building block for successful pollen-pistil interactions.</title>
        <authorList>
            <person name="Liu Y."/>
            <person name="Joly V."/>
            <person name="Sabar M."/>
            <person name="Matton D.P."/>
        </authorList>
    </citation>
    <scope>NUCLEOTIDE SEQUENCE</scope>
</reference>
<dbReference type="AlphaFoldDB" id="A0A0V0H0T3"/>
<organism evidence="1">
    <name type="scientific">Solanum chacoense</name>
    <name type="common">Chaco potato</name>
    <dbReference type="NCBI Taxonomy" id="4108"/>
    <lineage>
        <taxon>Eukaryota</taxon>
        <taxon>Viridiplantae</taxon>
        <taxon>Streptophyta</taxon>
        <taxon>Embryophyta</taxon>
        <taxon>Tracheophyta</taxon>
        <taxon>Spermatophyta</taxon>
        <taxon>Magnoliopsida</taxon>
        <taxon>eudicotyledons</taxon>
        <taxon>Gunneridae</taxon>
        <taxon>Pentapetalae</taxon>
        <taxon>asterids</taxon>
        <taxon>lamiids</taxon>
        <taxon>Solanales</taxon>
        <taxon>Solanaceae</taxon>
        <taxon>Solanoideae</taxon>
        <taxon>Solaneae</taxon>
        <taxon>Solanum</taxon>
    </lineage>
</organism>
<protein>
    <submittedName>
        <fullName evidence="1">Putative ovule protein</fullName>
    </submittedName>
</protein>
<proteinExistence type="predicted"/>
<name>A0A0V0H0T3_SOLCH</name>
<accession>A0A0V0H0T3</accession>
<evidence type="ECO:0000313" key="1">
    <source>
        <dbReference type="EMBL" id="JAP13956.1"/>
    </source>
</evidence>